<gene>
    <name evidence="3" type="ORF">AVEN_111418_1</name>
    <name evidence="1" type="ORF">AVEN_134432_1</name>
    <name evidence="2" type="ORF">AVEN_191279_1</name>
</gene>
<accession>A0A4Y2UP19</accession>
<name>A0A4Y2UP19_ARAVE</name>
<protein>
    <submittedName>
        <fullName evidence="3">Uncharacterized protein</fullName>
    </submittedName>
</protein>
<dbReference type="EMBL" id="BGPR01026700">
    <property type="protein sequence ID" value="GBN96658.1"/>
    <property type="molecule type" value="Genomic_DNA"/>
</dbReference>
<sequence length="122" mass="14318">MFSRLPSIQELSCRMRTDLVILNRSQMTRMTLSWSSTPQQTEDVRPTTSDLTYTRLAYTVDLWWNRVSSLGPFEPETFPLRNRSPEAPCLFIEKIHSHMMTHGKSRANLFLFNSRGATWYRS</sequence>
<organism evidence="3 4">
    <name type="scientific">Araneus ventricosus</name>
    <name type="common">Orbweaver spider</name>
    <name type="synonym">Epeira ventricosa</name>
    <dbReference type="NCBI Taxonomy" id="182803"/>
    <lineage>
        <taxon>Eukaryota</taxon>
        <taxon>Metazoa</taxon>
        <taxon>Ecdysozoa</taxon>
        <taxon>Arthropoda</taxon>
        <taxon>Chelicerata</taxon>
        <taxon>Arachnida</taxon>
        <taxon>Araneae</taxon>
        <taxon>Araneomorphae</taxon>
        <taxon>Entelegynae</taxon>
        <taxon>Araneoidea</taxon>
        <taxon>Araneidae</taxon>
        <taxon>Araneus</taxon>
    </lineage>
</organism>
<comment type="caution">
    <text evidence="3">The sequence shown here is derived from an EMBL/GenBank/DDBJ whole genome shotgun (WGS) entry which is preliminary data.</text>
</comment>
<dbReference type="EMBL" id="BGPR01037635">
    <property type="protein sequence ID" value="GBO13287.1"/>
    <property type="molecule type" value="Genomic_DNA"/>
</dbReference>
<keyword evidence="4" id="KW-1185">Reference proteome</keyword>
<evidence type="ECO:0000313" key="4">
    <source>
        <dbReference type="Proteomes" id="UP000499080"/>
    </source>
</evidence>
<dbReference type="Proteomes" id="UP000499080">
    <property type="component" value="Unassembled WGS sequence"/>
</dbReference>
<reference evidence="3 4" key="1">
    <citation type="journal article" date="2019" name="Sci. Rep.">
        <title>Orb-weaving spider Araneus ventricosus genome elucidates the spidroin gene catalogue.</title>
        <authorList>
            <person name="Kono N."/>
            <person name="Nakamura H."/>
            <person name="Ohtoshi R."/>
            <person name="Moran D.A.P."/>
            <person name="Shinohara A."/>
            <person name="Yoshida Y."/>
            <person name="Fujiwara M."/>
            <person name="Mori M."/>
            <person name="Tomita M."/>
            <person name="Arakawa K."/>
        </authorList>
    </citation>
    <scope>NUCLEOTIDE SEQUENCE [LARGE SCALE GENOMIC DNA]</scope>
</reference>
<evidence type="ECO:0000313" key="2">
    <source>
        <dbReference type="EMBL" id="GBO13280.1"/>
    </source>
</evidence>
<evidence type="ECO:0000313" key="3">
    <source>
        <dbReference type="EMBL" id="GBO13287.1"/>
    </source>
</evidence>
<dbReference type="AlphaFoldDB" id="A0A4Y2UP19"/>
<dbReference type="EMBL" id="BGPR01037631">
    <property type="protein sequence ID" value="GBO13280.1"/>
    <property type="molecule type" value="Genomic_DNA"/>
</dbReference>
<proteinExistence type="predicted"/>
<evidence type="ECO:0000313" key="1">
    <source>
        <dbReference type="EMBL" id="GBN96658.1"/>
    </source>
</evidence>